<dbReference type="PROSITE" id="PS50931">
    <property type="entry name" value="HTH_LYSR"/>
    <property type="match status" value="1"/>
</dbReference>
<dbReference type="InterPro" id="IPR036388">
    <property type="entry name" value="WH-like_DNA-bd_sf"/>
</dbReference>
<evidence type="ECO:0000313" key="7">
    <source>
        <dbReference type="Proteomes" id="UP001056873"/>
    </source>
</evidence>
<keyword evidence="2" id="KW-0805">Transcription regulation</keyword>
<dbReference type="InterPro" id="IPR005119">
    <property type="entry name" value="LysR_subst-bd"/>
</dbReference>
<evidence type="ECO:0000256" key="4">
    <source>
        <dbReference type="ARBA" id="ARBA00023163"/>
    </source>
</evidence>
<keyword evidence="3" id="KW-0238">DNA-binding</keyword>
<keyword evidence="4" id="KW-0804">Transcription</keyword>
<sequence length="301" mass="33283">MRFSERLKGIDVFVCVADAGSFTAAAERLHLTTSAVSKSVARLEKRLKVKLFDRTTRRLALNDAGVEFYRACTGALAHLEEVELSLHAEHQELKGGIRIDLPAAYGRLQVLPVILQFMREHPQLEPHITLSDRFVDPVEEGIDIIVRSGGRSIWPAALGHYQMNIQRLVFCASPGYLQRHGEPGNEHELSEHALVFYGQGNGMAYPLHFTGERQENILRPASGGLAIGDSEGQALAVMAGFGIGQLPTWLIREPLADGRLVKILPELETDGMPITLAWLKNREKLPKVKALIERLIASCGE</sequence>
<dbReference type="Proteomes" id="UP001056873">
    <property type="component" value="Chromosome"/>
</dbReference>
<dbReference type="CDD" id="cd08475">
    <property type="entry name" value="PBP2_CrgA_like_6"/>
    <property type="match status" value="1"/>
</dbReference>
<comment type="similarity">
    <text evidence="1">Belongs to the LysR transcriptional regulatory family.</text>
</comment>
<gene>
    <name evidence="6" type="ORF">KFQ06_17025</name>
</gene>
<proteinExistence type="inferred from homology"/>
<protein>
    <submittedName>
        <fullName evidence="6">LysR family transcriptional regulator</fullName>
    </submittedName>
</protein>
<name>A0ABY5CQ63_9GAMM</name>
<dbReference type="InterPro" id="IPR000847">
    <property type="entry name" value="LysR_HTH_N"/>
</dbReference>
<dbReference type="InterPro" id="IPR058163">
    <property type="entry name" value="LysR-type_TF_proteobact-type"/>
</dbReference>
<evidence type="ECO:0000313" key="6">
    <source>
        <dbReference type="EMBL" id="USU99735.1"/>
    </source>
</evidence>
<dbReference type="PANTHER" id="PTHR30537">
    <property type="entry name" value="HTH-TYPE TRANSCRIPTIONAL REGULATOR"/>
    <property type="match status" value="1"/>
</dbReference>
<reference evidence="6" key="1">
    <citation type="journal article" date="2022" name="BMC Genomics">
        <title>Genome sequence of the entomopathogenic Serratia entomophila isolate 626 and characterisation of the species specific itaconate degradation pathway.</title>
        <authorList>
            <person name="Vaughan A.L."/>
            <person name="Altermann E."/>
            <person name="Glare T.R."/>
            <person name="Hurst M.R.H."/>
        </authorList>
    </citation>
    <scope>NUCLEOTIDE SEQUENCE</scope>
    <source>
        <strain evidence="6">626</strain>
    </source>
</reference>
<feature type="domain" description="HTH lysR-type" evidence="5">
    <location>
        <begin position="5"/>
        <end position="62"/>
    </location>
</feature>
<dbReference type="RefSeq" id="WP_252960778.1">
    <property type="nucleotide sequence ID" value="NZ_CAMIPM010000012.1"/>
</dbReference>
<dbReference type="Gene3D" id="1.10.10.10">
    <property type="entry name" value="Winged helix-like DNA-binding domain superfamily/Winged helix DNA-binding domain"/>
    <property type="match status" value="1"/>
</dbReference>
<dbReference type="PANTHER" id="PTHR30537:SF5">
    <property type="entry name" value="HTH-TYPE TRANSCRIPTIONAL ACTIVATOR TTDR-RELATED"/>
    <property type="match status" value="1"/>
</dbReference>
<dbReference type="Pfam" id="PF00126">
    <property type="entry name" value="HTH_1"/>
    <property type="match status" value="1"/>
</dbReference>
<evidence type="ECO:0000259" key="5">
    <source>
        <dbReference type="PROSITE" id="PS50931"/>
    </source>
</evidence>
<evidence type="ECO:0000256" key="1">
    <source>
        <dbReference type="ARBA" id="ARBA00009437"/>
    </source>
</evidence>
<dbReference type="EMBL" id="CP074347">
    <property type="protein sequence ID" value="USU99735.1"/>
    <property type="molecule type" value="Genomic_DNA"/>
</dbReference>
<evidence type="ECO:0000256" key="3">
    <source>
        <dbReference type="ARBA" id="ARBA00023125"/>
    </source>
</evidence>
<dbReference type="PRINTS" id="PR00039">
    <property type="entry name" value="HTHLYSR"/>
</dbReference>
<dbReference type="SUPFAM" id="SSF53850">
    <property type="entry name" value="Periplasmic binding protein-like II"/>
    <property type="match status" value="1"/>
</dbReference>
<keyword evidence="7" id="KW-1185">Reference proteome</keyword>
<dbReference type="Gene3D" id="3.40.190.290">
    <property type="match status" value="1"/>
</dbReference>
<accession>A0ABY5CQ63</accession>
<dbReference type="SUPFAM" id="SSF46785">
    <property type="entry name" value="Winged helix' DNA-binding domain"/>
    <property type="match status" value="1"/>
</dbReference>
<dbReference type="Pfam" id="PF03466">
    <property type="entry name" value="LysR_substrate"/>
    <property type="match status" value="1"/>
</dbReference>
<organism evidence="6 7">
    <name type="scientific">Serratia entomophila</name>
    <dbReference type="NCBI Taxonomy" id="42906"/>
    <lineage>
        <taxon>Bacteria</taxon>
        <taxon>Pseudomonadati</taxon>
        <taxon>Pseudomonadota</taxon>
        <taxon>Gammaproteobacteria</taxon>
        <taxon>Enterobacterales</taxon>
        <taxon>Yersiniaceae</taxon>
        <taxon>Serratia</taxon>
    </lineage>
</organism>
<evidence type="ECO:0000256" key="2">
    <source>
        <dbReference type="ARBA" id="ARBA00023015"/>
    </source>
</evidence>
<dbReference type="InterPro" id="IPR036390">
    <property type="entry name" value="WH_DNA-bd_sf"/>
</dbReference>